<evidence type="ECO:0000313" key="1">
    <source>
        <dbReference type="EMBL" id="KAL0416945.1"/>
    </source>
</evidence>
<proteinExistence type="predicted"/>
<reference evidence="1" key="2">
    <citation type="journal article" date="2024" name="Plant">
        <title>Genomic evolution and insights into agronomic trait innovations of Sesamum species.</title>
        <authorList>
            <person name="Miao H."/>
            <person name="Wang L."/>
            <person name="Qu L."/>
            <person name="Liu H."/>
            <person name="Sun Y."/>
            <person name="Le M."/>
            <person name="Wang Q."/>
            <person name="Wei S."/>
            <person name="Zheng Y."/>
            <person name="Lin W."/>
            <person name="Duan Y."/>
            <person name="Cao H."/>
            <person name="Xiong S."/>
            <person name="Wang X."/>
            <person name="Wei L."/>
            <person name="Li C."/>
            <person name="Ma Q."/>
            <person name="Ju M."/>
            <person name="Zhao R."/>
            <person name="Li G."/>
            <person name="Mu C."/>
            <person name="Tian Q."/>
            <person name="Mei H."/>
            <person name="Zhang T."/>
            <person name="Gao T."/>
            <person name="Zhang H."/>
        </authorList>
    </citation>
    <scope>NUCLEOTIDE SEQUENCE</scope>
    <source>
        <strain evidence="1">KEN1</strain>
    </source>
</reference>
<dbReference type="AlphaFoldDB" id="A0AAW2UJ54"/>
<dbReference type="InterPro" id="IPR044294">
    <property type="entry name" value="Lipase-like"/>
</dbReference>
<dbReference type="InterPro" id="IPR022122">
    <property type="entry name" value="DUF3657"/>
</dbReference>
<comment type="caution">
    <text evidence="1">The sequence shown here is derived from an EMBL/GenBank/DDBJ whole genome shotgun (WGS) entry which is preliminary data.</text>
</comment>
<sequence>MLEAIHEIAIYIHRFHNLDLFQQGWYQIKITMRWTGEDSGSLGTPARVAQYEAPDLGSDDVYGVWRIDDRDHSFSTQPFRIRYARQDILLSLMVSFTLQGPCTSAVILKFELLYTPVLENRSNIQDCLDNIAAVHEFRLPPKALLGLHAYCPVHFDAFHAVLVDITVHVSLLRNAVYTSSQKVPSGTANGYDVVRKHDKSKQVLLVQALLTACEILTEELKKLSQAINEPIDIREITPNELFGLTPSSCLETADAEVSGQVLSKLHGASEKAIGEVDFHNDAVLRRLSEDKLLKSIDLMGHQVLHLWSIFLNFHSNLVLFIEMIAKVQSYSSGSEMANIETDNTASVTRANTKKILEFLCNQWAVNRKAEWSIWMVHTKVDMPHQYISSLVDASAYHGLHGKLPVPRKLTDDPAQAAAMRAELHRRSIAQMMMNNRSIQDMHIFGDPARIPIVIVERVINAPLRSTSGNSYFTKLDRKDTNSLMAGSGSNAIKLTGRPNDRVLKIVVFVHGFQACSLLPI</sequence>
<gene>
    <name evidence="1" type="ORF">Slati_3526400</name>
</gene>
<dbReference type="Pfam" id="PF12394">
    <property type="entry name" value="DUF3657"/>
    <property type="match status" value="1"/>
</dbReference>
<reference evidence="1" key="1">
    <citation type="submission" date="2020-06" db="EMBL/GenBank/DDBJ databases">
        <authorList>
            <person name="Li T."/>
            <person name="Hu X."/>
            <person name="Zhang T."/>
            <person name="Song X."/>
            <person name="Zhang H."/>
            <person name="Dai N."/>
            <person name="Sheng W."/>
            <person name="Hou X."/>
            <person name="Wei L."/>
        </authorList>
    </citation>
    <scope>NUCLEOTIDE SEQUENCE</scope>
    <source>
        <strain evidence="1">KEN1</strain>
        <tissue evidence="1">Leaf</tissue>
    </source>
</reference>
<name>A0AAW2UJ54_9LAMI</name>
<dbReference type="PANTHER" id="PTHR12482:SF5">
    <property type="entry name" value="DUF676 DOMAIN-CONTAINING PROTEIN"/>
    <property type="match status" value="1"/>
</dbReference>
<dbReference type="EMBL" id="JACGWN010000012">
    <property type="protein sequence ID" value="KAL0416945.1"/>
    <property type="molecule type" value="Genomic_DNA"/>
</dbReference>
<protein>
    <submittedName>
        <fullName evidence="1">Uncharacterized protein</fullName>
    </submittedName>
</protein>
<dbReference type="PANTHER" id="PTHR12482">
    <property type="entry name" value="LIPASE ROG1-RELATED-RELATED"/>
    <property type="match status" value="1"/>
</dbReference>
<organism evidence="1">
    <name type="scientific">Sesamum latifolium</name>
    <dbReference type="NCBI Taxonomy" id="2727402"/>
    <lineage>
        <taxon>Eukaryota</taxon>
        <taxon>Viridiplantae</taxon>
        <taxon>Streptophyta</taxon>
        <taxon>Embryophyta</taxon>
        <taxon>Tracheophyta</taxon>
        <taxon>Spermatophyta</taxon>
        <taxon>Magnoliopsida</taxon>
        <taxon>eudicotyledons</taxon>
        <taxon>Gunneridae</taxon>
        <taxon>Pentapetalae</taxon>
        <taxon>asterids</taxon>
        <taxon>lamiids</taxon>
        <taxon>Lamiales</taxon>
        <taxon>Pedaliaceae</taxon>
        <taxon>Sesamum</taxon>
    </lineage>
</organism>
<accession>A0AAW2UJ54</accession>